<reference evidence="2" key="1">
    <citation type="submission" date="2017-09" db="EMBL/GenBank/DDBJ databases">
        <title>Depth-based differentiation of microbial function through sediment-hosted aquifers and enrichment of novel symbionts in the deep terrestrial subsurface.</title>
        <authorList>
            <person name="Probst A.J."/>
            <person name="Ladd B."/>
            <person name="Jarett J.K."/>
            <person name="Geller-Mcgrath D.E."/>
            <person name="Sieber C.M.K."/>
            <person name="Emerson J.B."/>
            <person name="Anantharaman K."/>
            <person name="Thomas B.C."/>
            <person name="Malmstrom R."/>
            <person name="Stieglmeier M."/>
            <person name="Klingl A."/>
            <person name="Woyke T."/>
            <person name="Ryan C.M."/>
            <person name="Banfield J.F."/>
        </authorList>
    </citation>
    <scope>NUCLEOTIDE SEQUENCE [LARGE SCALE GENOMIC DNA]</scope>
</reference>
<dbReference type="PANTHER" id="PTHR38075:SF1">
    <property type="entry name" value="DUF4139 DOMAIN-CONTAINING PROTEIN"/>
    <property type="match status" value="1"/>
</dbReference>
<organism evidence="1 2">
    <name type="scientific">bacterium (Candidatus Ratteibacteria) CG_4_10_14_3_um_filter_41_18</name>
    <dbReference type="NCBI Taxonomy" id="2014287"/>
    <lineage>
        <taxon>Bacteria</taxon>
        <taxon>Candidatus Ratteibacteria</taxon>
    </lineage>
</organism>
<feature type="non-terminal residue" evidence="1">
    <location>
        <position position="1"/>
    </location>
</feature>
<gene>
    <name evidence="1" type="ORF">COZ37_04860</name>
</gene>
<evidence type="ECO:0000313" key="1">
    <source>
        <dbReference type="EMBL" id="PIX77025.1"/>
    </source>
</evidence>
<dbReference type="PANTHER" id="PTHR38075">
    <property type="entry name" value="DUF4139 DOMAIN-CONTAINING PROTEIN"/>
    <property type="match status" value="1"/>
</dbReference>
<name>A0A2M7M2W9_9BACT</name>
<proteinExistence type="predicted"/>
<dbReference type="EMBL" id="PFJK01000222">
    <property type="protein sequence ID" value="PIX77025.1"/>
    <property type="molecule type" value="Genomic_DNA"/>
</dbReference>
<comment type="caution">
    <text evidence="1">The sequence shown here is derived from an EMBL/GenBank/DDBJ whole genome shotgun (WGS) entry which is preliminary data.</text>
</comment>
<protein>
    <submittedName>
        <fullName evidence="1">DUF4139 domain-containing protein</fullName>
    </submittedName>
</protein>
<dbReference type="Proteomes" id="UP000229703">
    <property type="component" value="Unassembled WGS sequence"/>
</dbReference>
<accession>A0A2M7M2W9</accession>
<evidence type="ECO:0000313" key="2">
    <source>
        <dbReference type="Proteomes" id="UP000229703"/>
    </source>
</evidence>
<sequence>NKKDYGLGIPLPKGKVRVYKKDSDGSLEFVGEDEIDHTPKDEKVKVFLGNAFDIVGERKCTEHKKISSDTYQNVYEITLSNHKNEDVVVTIIEHFYGDWQILSESQKHTKKDAFTIEYSVSVPKDGKSTVTYAALYKW</sequence>
<dbReference type="AlphaFoldDB" id="A0A2M7M2W9"/>